<dbReference type="EMBL" id="CM001219">
    <property type="protein sequence ID" value="AES72291.1"/>
    <property type="molecule type" value="Genomic_DNA"/>
</dbReference>
<dbReference type="AlphaFoldDB" id="G7J4X8"/>
<sequence>MLKFKKPFNKKIVDIKGNDNCGFWATTVFLGLTEESHIIVRRHLIQEVKDRINDPRELSSVGRDIAYYMQGLRFEPQTLHFSTI</sequence>
<accession>G7J4X8</accession>
<dbReference type="Proteomes" id="UP000002051">
    <property type="component" value="Chromosome 3"/>
</dbReference>
<dbReference type="PaxDb" id="3880-AES72291"/>
<reference evidence="1 3" key="2">
    <citation type="journal article" date="2014" name="BMC Genomics">
        <title>An improved genome release (version Mt4.0) for the model legume Medicago truncatula.</title>
        <authorList>
            <person name="Tang H."/>
            <person name="Krishnakumar V."/>
            <person name="Bidwell S."/>
            <person name="Rosen B."/>
            <person name="Chan A."/>
            <person name="Zhou S."/>
            <person name="Gentzbittel L."/>
            <person name="Childs K.L."/>
            <person name="Yandell M."/>
            <person name="Gundlach H."/>
            <person name="Mayer K.F."/>
            <person name="Schwartz D.C."/>
            <person name="Town C.D."/>
        </authorList>
    </citation>
    <scope>GENOME REANNOTATION</scope>
    <source>
        <strain evidence="2 3">cv. Jemalong A17</strain>
    </source>
</reference>
<name>G7J4X8_MEDTR</name>
<dbReference type="CDD" id="cd22744">
    <property type="entry name" value="OTU"/>
    <property type="match status" value="1"/>
</dbReference>
<dbReference type="EnsemblPlants" id="AES72291">
    <property type="protein sequence ID" value="AES72291"/>
    <property type="gene ID" value="MTR_3g088130"/>
</dbReference>
<evidence type="ECO:0000313" key="1">
    <source>
        <dbReference type="EMBL" id="AES72291.1"/>
    </source>
</evidence>
<reference evidence="2" key="3">
    <citation type="submission" date="2015-04" db="UniProtKB">
        <authorList>
            <consortium name="EnsemblPlants"/>
        </authorList>
    </citation>
    <scope>IDENTIFICATION</scope>
    <source>
        <strain evidence="2">cv. Jemalong A17</strain>
    </source>
</reference>
<evidence type="ECO:0000313" key="3">
    <source>
        <dbReference type="Proteomes" id="UP000002051"/>
    </source>
</evidence>
<organism evidence="1 3">
    <name type="scientific">Medicago truncatula</name>
    <name type="common">Barrel medic</name>
    <name type="synonym">Medicago tribuloides</name>
    <dbReference type="NCBI Taxonomy" id="3880"/>
    <lineage>
        <taxon>Eukaryota</taxon>
        <taxon>Viridiplantae</taxon>
        <taxon>Streptophyta</taxon>
        <taxon>Embryophyta</taxon>
        <taxon>Tracheophyta</taxon>
        <taxon>Spermatophyta</taxon>
        <taxon>Magnoliopsida</taxon>
        <taxon>eudicotyledons</taxon>
        <taxon>Gunneridae</taxon>
        <taxon>Pentapetalae</taxon>
        <taxon>rosids</taxon>
        <taxon>fabids</taxon>
        <taxon>Fabales</taxon>
        <taxon>Fabaceae</taxon>
        <taxon>Papilionoideae</taxon>
        <taxon>50 kb inversion clade</taxon>
        <taxon>NPAAA clade</taxon>
        <taxon>Hologalegina</taxon>
        <taxon>IRL clade</taxon>
        <taxon>Trifolieae</taxon>
        <taxon>Medicago</taxon>
    </lineage>
</organism>
<dbReference type="HOGENOM" id="CLU_2530888_0_0_1"/>
<protein>
    <recommendedName>
        <fullName evidence="4">OTU domain-containing protein</fullName>
    </recommendedName>
</protein>
<evidence type="ECO:0000313" key="2">
    <source>
        <dbReference type="EnsemblPlants" id="AES72291"/>
    </source>
</evidence>
<evidence type="ECO:0008006" key="4">
    <source>
        <dbReference type="Google" id="ProtNLM"/>
    </source>
</evidence>
<gene>
    <name evidence="1" type="ordered locus">MTR_3g088130</name>
</gene>
<keyword evidence="3" id="KW-1185">Reference proteome</keyword>
<reference evidence="1 3" key="1">
    <citation type="journal article" date="2011" name="Nature">
        <title>The Medicago genome provides insight into the evolution of rhizobial symbioses.</title>
        <authorList>
            <person name="Young N.D."/>
            <person name="Debelle F."/>
            <person name="Oldroyd G.E."/>
            <person name="Geurts R."/>
            <person name="Cannon S.B."/>
            <person name="Udvardi M.K."/>
            <person name="Benedito V.A."/>
            <person name="Mayer K.F."/>
            <person name="Gouzy J."/>
            <person name="Schoof H."/>
            <person name="Van de Peer Y."/>
            <person name="Proost S."/>
            <person name="Cook D.R."/>
            <person name="Meyers B.C."/>
            <person name="Spannagl M."/>
            <person name="Cheung F."/>
            <person name="De Mita S."/>
            <person name="Krishnakumar V."/>
            <person name="Gundlach H."/>
            <person name="Zhou S."/>
            <person name="Mudge J."/>
            <person name="Bharti A.K."/>
            <person name="Murray J.D."/>
            <person name="Naoumkina M.A."/>
            <person name="Rosen B."/>
            <person name="Silverstein K.A."/>
            <person name="Tang H."/>
            <person name="Rombauts S."/>
            <person name="Zhao P.X."/>
            <person name="Zhou P."/>
            <person name="Barbe V."/>
            <person name="Bardou P."/>
            <person name="Bechner M."/>
            <person name="Bellec A."/>
            <person name="Berger A."/>
            <person name="Berges H."/>
            <person name="Bidwell S."/>
            <person name="Bisseling T."/>
            <person name="Choisne N."/>
            <person name="Couloux A."/>
            <person name="Denny R."/>
            <person name="Deshpande S."/>
            <person name="Dai X."/>
            <person name="Doyle J.J."/>
            <person name="Dudez A.M."/>
            <person name="Farmer A.D."/>
            <person name="Fouteau S."/>
            <person name="Franken C."/>
            <person name="Gibelin C."/>
            <person name="Gish J."/>
            <person name="Goldstein S."/>
            <person name="Gonzalez A.J."/>
            <person name="Green P.J."/>
            <person name="Hallab A."/>
            <person name="Hartog M."/>
            <person name="Hua A."/>
            <person name="Humphray S.J."/>
            <person name="Jeong D.H."/>
            <person name="Jing Y."/>
            <person name="Jocker A."/>
            <person name="Kenton S.M."/>
            <person name="Kim D.J."/>
            <person name="Klee K."/>
            <person name="Lai H."/>
            <person name="Lang C."/>
            <person name="Lin S."/>
            <person name="Macmil S.L."/>
            <person name="Magdelenat G."/>
            <person name="Matthews L."/>
            <person name="McCorrison J."/>
            <person name="Monaghan E.L."/>
            <person name="Mun J.H."/>
            <person name="Najar F.Z."/>
            <person name="Nicholson C."/>
            <person name="Noirot C."/>
            <person name="O'Bleness M."/>
            <person name="Paule C.R."/>
            <person name="Poulain J."/>
            <person name="Prion F."/>
            <person name="Qin B."/>
            <person name="Qu C."/>
            <person name="Retzel E.F."/>
            <person name="Riddle C."/>
            <person name="Sallet E."/>
            <person name="Samain S."/>
            <person name="Samson N."/>
            <person name="Sanders I."/>
            <person name="Saurat O."/>
            <person name="Scarpelli C."/>
            <person name="Schiex T."/>
            <person name="Segurens B."/>
            <person name="Severin A.J."/>
            <person name="Sherrier D.J."/>
            <person name="Shi R."/>
            <person name="Sims S."/>
            <person name="Singer S.R."/>
            <person name="Sinharoy S."/>
            <person name="Sterck L."/>
            <person name="Viollet A."/>
            <person name="Wang B.B."/>
            <person name="Wang K."/>
            <person name="Wang M."/>
            <person name="Wang X."/>
            <person name="Warfsmann J."/>
            <person name="Weissenbach J."/>
            <person name="White D.D."/>
            <person name="White J.D."/>
            <person name="Wiley G.B."/>
            <person name="Wincker P."/>
            <person name="Xing Y."/>
            <person name="Yang L."/>
            <person name="Yao Z."/>
            <person name="Ying F."/>
            <person name="Zhai J."/>
            <person name="Zhou L."/>
            <person name="Zuber A."/>
            <person name="Denarie J."/>
            <person name="Dixon R.A."/>
            <person name="May G.D."/>
            <person name="Schwartz D.C."/>
            <person name="Rogers J."/>
            <person name="Quetier F."/>
            <person name="Town C.D."/>
            <person name="Roe B.A."/>
        </authorList>
    </citation>
    <scope>NUCLEOTIDE SEQUENCE [LARGE SCALE GENOMIC DNA]</scope>
    <source>
        <strain evidence="1">A17</strain>
        <strain evidence="2 3">cv. Jemalong A17</strain>
    </source>
</reference>
<proteinExistence type="predicted"/>